<dbReference type="AlphaFoldDB" id="A0A087U883"/>
<evidence type="ECO:0000256" key="6">
    <source>
        <dbReference type="ARBA" id="ARBA00023136"/>
    </source>
</evidence>
<dbReference type="EMBL" id="KK118676">
    <property type="protein sequence ID" value="KFM73572.1"/>
    <property type="molecule type" value="Genomic_DNA"/>
</dbReference>
<dbReference type="GO" id="GO:0016020">
    <property type="term" value="C:membrane"/>
    <property type="evidence" value="ECO:0007669"/>
    <property type="project" value="UniProtKB-SubCell"/>
</dbReference>
<dbReference type="Gene3D" id="3.40.190.10">
    <property type="entry name" value="Periplasmic binding protein-like II"/>
    <property type="match status" value="1"/>
</dbReference>
<keyword evidence="3" id="KW-0812">Transmembrane</keyword>
<evidence type="ECO:0000256" key="2">
    <source>
        <dbReference type="ARBA" id="ARBA00022448"/>
    </source>
</evidence>
<organism evidence="12 13">
    <name type="scientific">Stegodyphus mimosarum</name>
    <name type="common">African social velvet spider</name>
    <dbReference type="NCBI Taxonomy" id="407821"/>
    <lineage>
        <taxon>Eukaryota</taxon>
        <taxon>Metazoa</taxon>
        <taxon>Ecdysozoa</taxon>
        <taxon>Arthropoda</taxon>
        <taxon>Chelicerata</taxon>
        <taxon>Arachnida</taxon>
        <taxon>Araneae</taxon>
        <taxon>Araneomorphae</taxon>
        <taxon>Entelegynae</taxon>
        <taxon>Eresoidea</taxon>
        <taxon>Eresidae</taxon>
        <taxon>Stegodyphus</taxon>
    </lineage>
</organism>
<evidence type="ECO:0000256" key="1">
    <source>
        <dbReference type="ARBA" id="ARBA00004141"/>
    </source>
</evidence>
<keyword evidence="10" id="KW-0407">Ion channel</keyword>
<evidence type="ECO:0000256" key="9">
    <source>
        <dbReference type="ARBA" id="ARBA00023286"/>
    </source>
</evidence>
<comment type="subcellular location">
    <subcellularLocation>
        <location evidence="1">Membrane</location>
        <topology evidence="1">Multi-pass membrane protein</topology>
    </subcellularLocation>
</comment>
<dbReference type="OrthoDB" id="6422573at2759"/>
<dbReference type="Gene3D" id="3.40.50.2300">
    <property type="match status" value="2"/>
</dbReference>
<keyword evidence="4" id="KW-1133">Transmembrane helix</keyword>
<proteinExistence type="predicted"/>
<evidence type="ECO:0000313" key="12">
    <source>
        <dbReference type="EMBL" id="KFM73572.1"/>
    </source>
</evidence>
<evidence type="ECO:0000256" key="8">
    <source>
        <dbReference type="ARBA" id="ARBA00023180"/>
    </source>
</evidence>
<evidence type="ECO:0000256" key="10">
    <source>
        <dbReference type="ARBA" id="ARBA00023303"/>
    </source>
</evidence>
<evidence type="ECO:0000259" key="11">
    <source>
        <dbReference type="SMART" id="SM00918"/>
    </source>
</evidence>
<dbReference type="InterPro" id="IPR001828">
    <property type="entry name" value="ANF_lig-bd_rcpt"/>
</dbReference>
<reference evidence="12 13" key="1">
    <citation type="submission" date="2013-11" db="EMBL/GenBank/DDBJ databases">
        <title>Genome sequencing of Stegodyphus mimosarum.</title>
        <authorList>
            <person name="Bechsgaard J."/>
        </authorList>
    </citation>
    <scope>NUCLEOTIDE SEQUENCE [LARGE SCALE GENOMIC DNA]</scope>
</reference>
<sequence>MLSILRRYSWHSFAVVTTKLGGHEDFVRALRDLIQKMVYHDFKFTIVDIVTLKGKNKDEIRTELEDLADSEARIMLLFATRDQAKEIMTAATDLGLTSKNYVWIASQTVVGTILDSSIFLQFPIGMLGVYYNTTKFRLFDELEKAVLVFGHGLELFTSDPKNANISLTPNVSCYGAGQPRWNKGDYFFKYLKNVTAKVKQGPDISFNLDGSLKHVELQILNLNRKNVWEKIGVWTNTGLDIKDIVWPGDSPVPPPGVPEKFNLKVTFLDEPPFVNVFPPDNETGECKTSRSVRCRVAPEHKFFGMNHSLAIRNPDYYKCCSGFCIDLLQKFAQDLKFSYDLYRVEDGTWGV</sequence>
<dbReference type="GO" id="GO:0015276">
    <property type="term" value="F:ligand-gated monoatomic ion channel activity"/>
    <property type="evidence" value="ECO:0007669"/>
    <property type="project" value="InterPro"/>
</dbReference>
<keyword evidence="6" id="KW-0472">Membrane</keyword>
<keyword evidence="2" id="KW-0813">Transport</keyword>
<dbReference type="InterPro" id="IPR019594">
    <property type="entry name" value="Glu/Gly-bd"/>
</dbReference>
<dbReference type="Pfam" id="PF01094">
    <property type="entry name" value="ANF_receptor"/>
    <property type="match status" value="1"/>
</dbReference>
<dbReference type="InterPro" id="IPR015683">
    <property type="entry name" value="Ionotropic_Glu_rcpt"/>
</dbReference>
<evidence type="ECO:0000256" key="4">
    <source>
        <dbReference type="ARBA" id="ARBA00022989"/>
    </source>
</evidence>
<keyword evidence="13" id="KW-1185">Reference proteome</keyword>
<dbReference type="SUPFAM" id="SSF53822">
    <property type="entry name" value="Periplasmic binding protein-like I"/>
    <property type="match status" value="1"/>
</dbReference>
<keyword evidence="5" id="KW-0406">Ion transport</keyword>
<evidence type="ECO:0000256" key="5">
    <source>
        <dbReference type="ARBA" id="ARBA00023065"/>
    </source>
</evidence>
<keyword evidence="8" id="KW-0325">Glycoprotein</keyword>
<dbReference type="PANTHER" id="PTHR18966">
    <property type="entry name" value="IONOTROPIC GLUTAMATE RECEPTOR"/>
    <property type="match status" value="1"/>
</dbReference>
<evidence type="ECO:0000313" key="13">
    <source>
        <dbReference type="Proteomes" id="UP000054359"/>
    </source>
</evidence>
<keyword evidence="7 12" id="KW-0675">Receptor</keyword>
<accession>A0A087U883</accession>
<dbReference type="OMA" id="NTSDHVE"/>
<dbReference type="STRING" id="407821.A0A087U883"/>
<name>A0A087U883_STEMI</name>
<dbReference type="Proteomes" id="UP000054359">
    <property type="component" value="Unassembled WGS sequence"/>
</dbReference>
<evidence type="ECO:0000256" key="7">
    <source>
        <dbReference type="ARBA" id="ARBA00023170"/>
    </source>
</evidence>
<dbReference type="InterPro" id="IPR028082">
    <property type="entry name" value="Peripla_BP_I"/>
</dbReference>
<evidence type="ECO:0000256" key="3">
    <source>
        <dbReference type="ARBA" id="ARBA00022692"/>
    </source>
</evidence>
<feature type="non-terminal residue" evidence="12">
    <location>
        <position position="351"/>
    </location>
</feature>
<gene>
    <name evidence="12" type="ORF">X975_25601</name>
</gene>
<dbReference type="SMART" id="SM00918">
    <property type="entry name" value="Lig_chan-Glu_bd"/>
    <property type="match status" value="1"/>
</dbReference>
<protein>
    <submittedName>
        <fullName evidence="12">Glutamate [NMDA] receptor subunit epsilon-2</fullName>
    </submittedName>
</protein>
<keyword evidence="9" id="KW-1071">Ligand-gated ion channel</keyword>
<feature type="domain" description="Ionotropic glutamate receptor L-glutamate and glycine-binding" evidence="11">
    <location>
        <begin position="308"/>
        <end position="351"/>
    </location>
</feature>